<dbReference type="OrthoDB" id="2567404at2"/>
<comment type="caution">
    <text evidence="1">The sequence shown here is derived from an EMBL/GenBank/DDBJ whole genome shotgun (WGS) entry which is preliminary data.</text>
</comment>
<dbReference type="Proteomes" id="UP000272238">
    <property type="component" value="Unassembled WGS sequence"/>
</dbReference>
<sequence length="229" mass="26678">MWKWLGILFSIIMIITGCQQDPMKQILTETHTEIDWVDFIKWDGEEYLGVHTGVLSNESFVDVKIGEVQFKVADNVSNPSYRLKDGDAAFHEPGTELFSIKGEKKLMAVKSPYSINGYQLYYLNDGEGYKWNFKDLPLELVNKVEIYLDNTLVNEVDDIKSFLEILRKSTLQSSFQPNTNYQDPIFYEIVFYAEGPVAYQYTLFFDGETYYWHPWDTEMLSDEIGAFLK</sequence>
<reference evidence="1 2" key="1">
    <citation type="journal article" date="2016" name="Antonie Van Leeuwenhoek">
        <title>Lysinibacillus endophyticus sp. nov., an indole-3-acetic acid producing endophytic bacterium isolated from corn root (Zea mays cv. Xinken-5).</title>
        <authorList>
            <person name="Yu J."/>
            <person name="Guan X."/>
            <person name="Liu C."/>
            <person name="Xiang W."/>
            <person name="Yu Z."/>
            <person name="Liu X."/>
            <person name="Wang G."/>
        </authorList>
    </citation>
    <scope>NUCLEOTIDE SEQUENCE [LARGE SCALE GENOMIC DNA]</scope>
    <source>
        <strain evidence="1 2">DSM 100506</strain>
    </source>
</reference>
<keyword evidence="2" id="KW-1185">Reference proteome</keyword>
<gene>
    <name evidence="1" type="ORF">D8M03_12280</name>
</gene>
<accession>A0A494YZ45</accession>
<dbReference type="AlphaFoldDB" id="A0A494YZ45"/>
<proteinExistence type="predicted"/>
<dbReference type="PROSITE" id="PS51257">
    <property type="entry name" value="PROKAR_LIPOPROTEIN"/>
    <property type="match status" value="1"/>
</dbReference>
<protein>
    <submittedName>
        <fullName evidence="1">Uncharacterized protein</fullName>
    </submittedName>
</protein>
<organism evidence="1 2">
    <name type="scientific">Ureibacillus endophyticus</name>
    <dbReference type="NCBI Taxonomy" id="1978490"/>
    <lineage>
        <taxon>Bacteria</taxon>
        <taxon>Bacillati</taxon>
        <taxon>Bacillota</taxon>
        <taxon>Bacilli</taxon>
        <taxon>Bacillales</taxon>
        <taxon>Caryophanaceae</taxon>
        <taxon>Ureibacillus</taxon>
    </lineage>
</organism>
<dbReference type="RefSeq" id="WP_121215075.1">
    <property type="nucleotide sequence ID" value="NZ_RBZN01000032.1"/>
</dbReference>
<dbReference type="EMBL" id="RBZN01000032">
    <property type="protein sequence ID" value="RKQ15275.1"/>
    <property type="molecule type" value="Genomic_DNA"/>
</dbReference>
<evidence type="ECO:0000313" key="1">
    <source>
        <dbReference type="EMBL" id="RKQ15275.1"/>
    </source>
</evidence>
<name>A0A494YZ45_9BACL</name>
<evidence type="ECO:0000313" key="2">
    <source>
        <dbReference type="Proteomes" id="UP000272238"/>
    </source>
</evidence>